<evidence type="ECO:0000313" key="4">
    <source>
        <dbReference type="Proteomes" id="UP000014155"/>
    </source>
</evidence>
<feature type="signal peptide" evidence="1">
    <location>
        <begin position="1"/>
        <end position="20"/>
    </location>
</feature>
<dbReference type="PANTHER" id="PTHR43649:SF17">
    <property type="entry name" value="ABC TRANSPORTER SOLUTE BINDING PROTEIN-SUGAR TRANSPORT"/>
    <property type="match status" value="1"/>
</dbReference>
<keyword evidence="3" id="KW-0762">Sugar transport</keyword>
<dbReference type="PANTHER" id="PTHR43649">
    <property type="entry name" value="ARABINOSE-BINDING PROTEIN-RELATED"/>
    <property type="match status" value="1"/>
</dbReference>
<reference evidence="3 4" key="1">
    <citation type="journal article" date="2013" name="Genome Announc.">
        <title>Draft Genome Sequence of the Cellulolytic, Mesophilic, Anaerobic Bacterium Clostridium termitidis Strain CT1112 (DSM 5398).</title>
        <authorList>
            <person name="Lal S."/>
            <person name="Ramachandran U."/>
            <person name="Zhang X."/>
            <person name="Munir R."/>
            <person name="Sparling R."/>
            <person name="Levin D.B."/>
        </authorList>
    </citation>
    <scope>NUCLEOTIDE SEQUENCE [LARGE SCALE GENOMIC DNA]</scope>
    <source>
        <strain evidence="3 4">CT1112</strain>
    </source>
</reference>
<organism evidence="3 4">
    <name type="scientific">Ruminiclostridium cellobioparum subsp. termitidis CT1112</name>
    <dbReference type="NCBI Taxonomy" id="1195236"/>
    <lineage>
        <taxon>Bacteria</taxon>
        <taxon>Bacillati</taxon>
        <taxon>Bacillota</taxon>
        <taxon>Clostridia</taxon>
        <taxon>Eubacteriales</taxon>
        <taxon>Oscillospiraceae</taxon>
        <taxon>Ruminiclostridium</taxon>
    </lineage>
</organism>
<evidence type="ECO:0000313" key="3">
    <source>
        <dbReference type="EMBL" id="EMS70515.1"/>
    </source>
</evidence>
<accession>S0FGF9</accession>
<dbReference type="SUPFAM" id="SSF53850">
    <property type="entry name" value="Periplasmic binding protein-like II"/>
    <property type="match status" value="1"/>
</dbReference>
<dbReference type="PATRIC" id="fig|1195236.3.peg.4002"/>
<dbReference type="RefSeq" id="WP_004628478.1">
    <property type="nucleotide sequence ID" value="NZ_AORV01000054.1"/>
</dbReference>
<name>S0FGF9_RUMCE</name>
<feature type="chain" id="PRO_5039536034" evidence="1">
    <location>
        <begin position="21"/>
        <end position="506"/>
    </location>
</feature>
<keyword evidence="3" id="KW-0813">Transport</keyword>
<gene>
    <name evidence="3" type="ORF">CTER_3787</name>
</gene>
<protein>
    <submittedName>
        <fullName evidence="3">ABC-type sugar transport system, periplasmic component</fullName>
    </submittedName>
</protein>
<dbReference type="eggNOG" id="COG1653">
    <property type="taxonomic scope" value="Bacteria"/>
</dbReference>
<dbReference type="InterPro" id="IPR022627">
    <property type="entry name" value="DUF3502"/>
</dbReference>
<evidence type="ECO:0000256" key="1">
    <source>
        <dbReference type="SAM" id="SignalP"/>
    </source>
</evidence>
<dbReference type="Pfam" id="PF12010">
    <property type="entry name" value="DUF3502"/>
    <property type="match status" value="1"/>
</dbReference>
<dbReference type="InterPro" id="IPR050490">
    <property type="entry name" value="Bact_solute-bd_prot1"/>
</dbReference>
<evidence type="ECO:0000259" key="2">
    <source>
        <dbReference type="Pfam" id="PF12010"/>
    </source>
</evidence>
<sequence length="506" mass="56992">MKRKLYSLLVSVLAAALVFGGCGSQGGNPSGASDTSAVSTAGSSAQSKIDTSKEAEIVMYIIGNQSPDFENVMKEFNKKSLDDLNATLQVNYLNWGEYKTKYPLILSAGEPIDLIYTATWMNYYYQAQKGAFKPIEDLLPVYCPESYKTITEEAMKQATVNGHIYAVAGTKESYNAYGPVVRKDLMDKYGMKSIDTFDQYGDFLKAVAKNEKGMDPTFFTSTGSEIDDIYMLSKGLYPLTGNSGSIYWIDPKQEQPKVFSKTDWDGMPEFLAKMKEWSDAGCWSKSALANKDTEKMNNGTAASRIKNLEVWVSSNIDTKWDFNFYNFVEPIEILSHMQDAMAVPTSSNNTERALMLLDKIKSDKTYYNLLNFGIEGVNYKIHEDNTIESVDSTKFAFQNGFWGMQMRDFDLNKVGSPETLPQIQKEYHDTAVPNKFRSYYMDTEKIKNEYAAVQNVMEQYFNPLELGYVDPVKGLDTTQKQMKAAGNEKVLAELQAQIDKFIADNK</sequence>
<dbReference type="AlphaFoldDB" id="S0FGF9"/>
<dbReference type="STRING" id="1195236.CTER_3787"/>
<dbReference type="Proteomes" id="UP000014155">
    <property type="component" value="Unassembled WGS sequence"/>
</dbReference>
<feature type="domain" description="DUF3502" evidence="2">
    <location>
        <begin position="439"/>
        <end position="503"/>
    </location>
</feature>
<comment type="caution">
    <text evidence="3">The sequence shown here is derived from an EMBL/GenBank/DDBJ whole genome shotgun (WGS) entry which is preliminary data.</text>
</comment>
<dbReference type="Gene3D" id="3.40.190.10">
    <property type="entry name" value="Periplasmic binding protein-like II"/>
    <property type="match status" value="2"/>
</dbReference>
<dbReference type="EMBL" id="AORV01000054">
    <property type="protein sequence ID" value="EMS70515.1"/>
    <property type="molecule type" value="Genomic_DNA"/>
</dbReference>
<keyword evidence="1" id="KW-0732">Signal</keyword>
<keyword evidence="4" id="KW-1185">Reference proteome</keyword>
<dbReference type="PROSITE" id="PS51257">
    <property type="entry name" value="PROKAR_LIPOPROTEIN"/>
    <property type="match status" value="1"/>
</dbReference>
<proteinExistence type="predicted"/>